<dbReference type="InterPro" id="IPR036390">
    <property type="entry name" value="WH_DNA-bd_sf"/>
</dbReference>
<dbReference type="InterPro" id="IPR045180">
    <property type="entry name" value="La_dom_prot"/>
</dbReference>
<feature type="compositionally biased region" description="Low complexity" evidence="3">
    <location>
        <begin position="1"/>
        <end position="13"/>
    </location>
</feature>
<feature type="compositionally biased region" description="Polar residues" evidence="3">
    <location>
        <begin position="32"/>
        <end position="41"/>
    </location>
</feature>
<dbReference type="Pfam" id="PF05383">
    <property type="entry name" value="La"/>
    <property type="match status" value="1"/>
</dbReference>
<evidence type="ECO:0000259" key="4">
    <source>
        <dbReference type="PROSITE" id="PS50961"/>
    </source>
</evidence>
<dbReference type="InterPro" id="IPR006630">
    <property type="entry name" value="La_HTH"/>
</dbReference>
<feature type="compositionally biased region" description="Basic and acidic residues" evidence="3">
    <location>
        <begin position="256"/>
        <end position="265"/>
    </location>
</feature>
<feature type="region of interest" description="Disordered" evidence="3">
    <location>
        <begin position="1"/>
        <end position="43"/>
    </location>
</feature>
<dbReference type="PANTHER" id="PTHR22792:SF132">
    <property type="entry name" value="LA-RELATED PROTEIN 1"/>
    <property type="match status" value="1"/>
</dbReference>
<evidence type="ECO:0000256" key="1">
    <source>
        <dbReference type="ARBA" id="ARBA00022884"/>
    </source>
</evidence>
<reference evidence="5 6" key="1">
    <citation type="submission" date="2023-12" db="EMBL/GenBank/DDBJ databases">
        <title>A high-quality genome assembly for Dillenia turbinata (Dilleniales).</title>
        <authorList>
            <person name="Chanderbali A."/>
        </authorList>
    </citation>
    <scope>NUCLEOTIDE SEQUENCE [LARGE SCALE GENOMIC DNA]</scope>
    <source>
        <strain evidence="5">LSX21</strain>
        <tissue evidence="5">Leaf</tissue>
    </source>
</reference>
<dbReference type="Proteomes" id="UP001370490">
    <property type="component" value="Unassembled WGS sequence"/>
</dbReference>
<keyword evidence="1 2" id="KW-0694">RNA-binding</keyword>
<dbReference type="GO" id="GO:0003723">
    <property type="term" value="F:RNA binding"/>
    <property type="evidence" value="ECO:0007669"/>
    <property type="project" value="UniProtKB-UniRule"/>
</dbReference>
<feature type="compositionally biased region" description="Polar residues" evidence="3">
    <location>
        <begin position="64"/>
        <end position="82"/>
    </location>
</feature>
<keyword evidence="6" id="KW-1185">Reference proteome</keyword>
<proteinExistence type="predicted"/>
<dbReference type="PANTHER" id="PTHR22792">
    <property type="entry name" value="LUPUS LA PROTEIN-RELATED"/>
    <property type="match status" value="1"/>
</dbReference>
<dbReference type="PROSITE" id="PS50961">
    <property type="entry name" value="HTH_LA"/>
    <property type="match status" value="1"/>
</dbReference>
<dbReference type="CDD" id="cd07323">
    <property type="entry name" value="LAM"/>
    <property type="match status" value="1"/>
</dbReference>
<dbReference type="FunFam" id="1.10.10.10:FF:000131">
    <property type="entry name" value="la-related protein 1B isoform X2"/>
    <property type="match status" value="1"/>
</dbReference>
<protein>
    <submittedName>
        <fullName evidence="5">La-type HTH domain</fullName>
    </submittedName>
</protein>
<dbReference type="AlphaFoldDB" id="A0AAN8UZ76"/>
<dbReference type="SUPFAM" id="SSF46785">
    <property type="entry name" value="Winged helix' DNA-binding domain"/>
    <property type="match status" value="1"/>
</dbReference>
<evidence type="ECO:0000313" key="6">
    <source>
        <dbReference type="Proteomes" id="UP001370490"/>
    </source>
</evidence>
<dbReference type="Gene3D" id="1.10.10.10">
    <property type="entry name" value="Winged helix-like DNA-binding domain superfamily/Winged helix DNA-binding domain"/>
    <property type="match status" value="1"/>
</dbReference>
<dbReference type="EMBL" id="JBAMMX010000017">
    <property type="protein sequence ID" value="KAK6924530.1"/>
    <property type="molecule type" value="Genomic_DNA"/>
</dbReference>
<feature type="compositionally biased region" description="Low complexity" evidence="3">
    <location>
        <begin position="129"/>
        <end position="149"/>
    </location>
</feature>
<feature type="region of interest" description="Disordered" evidence="3">
    <location>
        <begin position="58"/>
        <end position="323"/>
    </location>
</feature>
<dbReference type="InterPro" id="IPR036388">
    <property type="entry name" value="WH-like_DNA-bd_sf"/>
</dbReference>
<feature type="compositionally biased region" description="Polar residues" evidence="3">
    <location>
        <begin position="150"/>
        <end position="173"/>
    </location>
</feature>
<feature type="domain" description="HTH La-type RNA-binding" evidence="4">
    <location>
        <begin position="385"/>
        <end position="474"/>
    </location>
</feature>
<feature type="compositionally biased region" description="Polar residues" evidence="3">
    <location>
        <begin position="213"/>
        <end position="228"/>
    </location>
</feature>
<organism evidence="5 6">
    <name type="scientific">Dillenia turbinata</name>
    <dbReference type="NCBI Taxonomy" id="194707"/>
    <lineage>
        <taxon>Eukaryota</taxon>
        <taxon>Viridiplantae</taxon>
        <taxon>Streptophyta</taxon>
        <taxon>Embryophyta</taxon>
        <taxon>Tracheophyta</taxon>
        <taxon>Spermatophyta</taxon>
        <taxon>Magnoliopsida</taxon>
        <taxon>eudicotyledons</taxon>
        <taxon>Gunneridae</taxon>
        <taxon>Pentapetalae</taxon>
        <taxon>Dilleniales</taxon>
        <taxon>Dilleniaceae</taxon>
        <taxon>Dillenia</taxon>
    </lineage>
</organism>
<feature type="compositionally biased region" description="Gly residues" evidence="3">
    <location>
        <begin position="185"/>
        <end position="195"/>
    </location>
</feature>
<accession>A0AAN8UZ76</accession>
<comment type="caution">
    <text evidence="5">The sequence shown here is derived from an EMBL/GenBank/DDBJ whole genome shotgun (WGS) entry which is preliminary data.</text>
</comment>
<feature type="compositionally biased region" description="Basic and acidic residues" evidence="3">
    <location>
        <begin position="282"/>
        <end position="307"/>
    </location>
</feature>
<dbReference type="SMART" id="SM00715">
    <property type="entry name" value="LA"/>
    <property type="match status" value="1"/>
</dbReference>
<gene>
    <name evidence="5" type="ORF">RJ641_010730</name>
</gene>
<sequence length="569" mass="61045">MATATNTTQTTANHSPRSPSVFSGGDRRAAKTPSSPSSPWNQIVRGESESIVVAVPSSPSSVVLQDQQNNPSDRVSPISLTDDSVAEVQSEGGDNNAGKKPAWNKPNGGGGAAADSGPVMGAVSWPPLSESTKASPKSSSEGSVSVPSTQGTGHATSSLKPQHHNANPNSTPHNALPVRQKSMKRGGGGGGGTGPANGAFTQPLASPGPVENMQPSNSSKPWPAGSESSPRENATHKGGHWESGQRSGFVPQSHNSNDHAQREHQQQQPRNSNRRGNGGSHPRGDGSYHHNYGGRRDQDRGNHDWSHHRSFNGREAQMQPQRVHPRGIMRAPHASSPFIAPPAMRPFVNPMAFHELTPPMIFFPPDSMRAVPFVPPMPPPPMYFPPADWDLRSKIVKQIDYYFCNDNLIKDTYLRQNMDEEGWVPISLIAGFNKVIQLTDNISLILETIQHSSVVEVQGDKVRRRNDWKRWVMPTPAPFSTVSDAPSPLWSSPEMLATRLQSVALEEKVPNPSSSSGQADIHSEAISGKSFSGDMHGQSQAPNGQGTGEVTGAASVTTSSRNSSKRELC</sequence>
<name>A0AAN8UZ76_9MAGN</name>
<evidence type="ECO:0000256" key="2">
    <source>
        <dbReference type="PROSITE-ProRule" id="PRU00332"/>
    </source>
</evidence>
<dbReference type="GO" id="GO:0005737">
    <property type="term" value="C:cytoplasm"/>
    <property type="evidence" value="ECO:0007669"/>
    <property type="project" value="UniProtKB-ARBA"/>
</dbReference>
<feature type="region of interest" description="Disordered" evidence="3">
    <location>
        <begin position="507"/>
        <end position="569"/>
    </location>
</feature>
<feature type="compositionally biased region" description="Polar residues" evidence="3">
    <location>
        <begin position="266"/>
        <end position="275"/>
    </location>
</feature>
<evidence type="ECO:0000256" key="3">
    <source>
        <dbReference type="SAM" id="MobiDB-lite"/>
    </source>
</evidence>
<feature type="compositionally biased region" description="Polar residues" evidence="3">
    <location>
        <begin position="244"/>
        <end position="255"/>
    </location>
</feature>
<evidence type="ECO:0000313" key="5">
    <source>
        <dbReference type="EMBL" id="KAK6924530.1"/>
    </source>
</evidence>